<dbReference type="Pfam" id="PF03724">
    <property type="entry name" value="META"/>
    <property type="match status" value="1"/>
</dbReference>
<dbReference type="InterPro" id="IPR038670">
    <property type="entry name" value="HslJ-like_sf"/>
</dbReference>
<sequence length="229" mass="22819">MNALLSSLTLAALSAPSPAAPVGTTWTLQSVQLPGRAPITPGPALARPTLRLDASGGALKVSGSTGCSPLTGTGTLNGQALLLRGLSGGSSMNCPDAALSLREDYLGLLARTTRFEQKGNTLTLVAGAGRLTFTAGGAVNTPSSGNPAQPASLDGTYVASGLKLGSRALPLRGVLSVTVKGPALSLGGVVGCNSLRAPGTRLPGGEFQFMGVAGTRLLCPAPRPRPSRP</sequence>
<feature type="domain" description="DUF306" evidence="2">
    <location>
        <begin position="23"/>
        <end position="133"/>
    </location>
</feature>
<name>A0ABW1ZHW8_9DEIO</name>
<evidence type="ECO:0000256" key="1">
    <source>
        <dbReference type="SAM" id="SignalP"/>
    </source>
</evidence>
<evidence type="ECO:0000313" key="3">
    <source>
        <dbReference type="EMBL" id="MFC6660451.1"/>
    </source>
</evidence>
<accession>A0ABW1ZHW8</accession>
<dbReference type="RefSeq" id="WP_380055475.1">
    <property type="nucleotide sequence ID" value="NZ_JBHSWB010000001.1"/>
</dbReference>
<evidence type="ECO:0000313" key="4">
    <source>
        <dbReference type="Proteomes" id="UP001596317"/>
    </source>
</evidence>
<keyword evidence="1" id="KW-0732">Signal</keyword>
<feature type="signal peptide" evidence="1">
    <location>
        <begin position="1"/>
        <end position="19"/>
    </location>
</feature>
<organism evidence="3 4">
    <name type="scientific">Deinococcus multiflagellatus</name>
    <dbReference type="NCBI Taxonomy" id="1656887"/>
    <lineage>
        <taxon>Bacteria</taxon>
        <taxon>Thermotogati</taxon>
        <taxon>Deinococcota</taxon>
        <taxon>Deinococci</taxon>
        <taxon>Deinococcales</taxon>
        <taxon>Deinococcaceae</taxon>
        <taxon>Deinococcus</taxon>
    </lineage>
</organism>
<dbReference type="InterPro" id="IPR005184">
    <property type="entry name" value="DUF306_Meta_HslJ"/>
</dbReference>
<dbReference type="PANTHER" id="PTHR35535:SF2">
    <property type="entry name" value="DUF306 DOMAIN-CONTAINING PROTEIN"/>
    <property type="match status" value="1"/>
</dbReference>
<dbReference type="Gene3D" id="2.40.128.270">
    <property type="match status" value="1"/>
</dbReference>
<protein>
    <submittedName>
        <fullName evidence="3">META domain-containing protein</fullName>
    </submittedName>
</protein>
<reference evidence="4" key="1">
    <citation type="journal article" date="2019" name="Int. J. Syst. Evol. Microbiol.">
        <title>The Global Catalogue of Microorganisms (GCM) 10K type strain sequencing project: providing services to taxonomists for standard genome sequencing and annotation.</title>
        <authorList>
            <consortium name="The Broad Institute Genomics Platform"/>
            <consortium name="The Broad Institute Genome Sequencing Center for Infectious Disease"/>
            <person name="Wu L."/>
            <person name="Ma J."/>
        </authorList>
    </citation>
    <scope>NUCLEOTIDE SEQUENCE [LARGE SCALE GENOMIC DNA]</scope>
    <source>
        <strain evidence="4">CCUG 63830</strain>
    </source>
</reference>
<dbReference type="Proteomes" id="UP001596317">
    <property type="component" value="Unassembled WGS sequence"/>
</dbReference>
<keyword evidence="4" id="KW-1185">Reference proteome</keyword>
<dbReference type="InterPro" id="IPR053147">
    <property type="entry name" value="Hsp_HslJ-like"/>
</dbReference>
<dbReference type="PANTHER" id="PTHR35535">
    <property type="entry name" value="HEAT SHOCK PROTEIN HSLJ"/>
    <property type="match status" value="1"/>
</dbReference>
<proteinExistence type="predicted"/>
<gene>
    <name evidence="3" type="ORF">ACFP90_08810</name>
</gene>
<feature type="chain" id="PRO_5047226072" evidence="1">
    <location>
        <begin position="20"/>
        <end position="229"/>
    </location>
</feature>
<dbReference type="EMBL" id="JBHSWB010000001">
    <property type="protein sequence ID" value="MFC6660451.1"/>
    <property type="molecule type" value="Genomic_DNA"/>
</dbReference>
<comment type="caution">
    <text evidence="3">The sequence shown here is derived from an EMBL/GenBank/DDBJ whole genome shotgun (WGS) entry which is preliminary data.</text>
</comment>
<evidence type="ECO:0000259" key="2">
    <source>
        <dbReference type="Pfam" id="PF03724"/>
    </source>
</evidence>